<dbReference type="GO" id="GO:0016746">
    <property type="term" value="F:acyltransferase activity"/>
    <property type="evidence" value="ECO:0007669"/>
    <property type="project" value="UniProtKB-KW"/>
</dbReference>
<reference evidence="1 2" key="1">
    <citation type="submission" date="2019-08" db="EMBL/GenBank/DDBJ databases">
        <title>In-depth cultivation of the pig gut microbiome towards novel bacterial diversity and tailored functional studies.</title>
        <authorList>
            <person name="Wylensek D."/>
            <person name="Hitch T.C.A."/>
            <person name="Clavel T."/>
        </authorList>
    </citation>
    <scope>NUCLEOTIDE SEQUENCE [LARGE SCALE GENOMIC DNA]</scope>
    <source>
        <strain evidence="1 2">BBE-744-WT-12</strain>
    </source>
</reference>
<evidence type="ECO:0000313" key="2">
    <source>
        <dbReference type="Proteomes" id="UP000435649"/>
    </source>
</evidence>
<dbReference type="PANTHER" id="PTHR23416">
    <property type="entry name" value="SIALIC ACID SYNTHASE-RELATED"/>
    <property type="match status" value="1"/>
</dbReference>
<dbReference type="InterPro" id="IPR001451">
    <property type="entry name" value="Hexapep"/>
</dbReference>
<name>A0A844FZS2_9BACT</name>
<gene>
    <name evidence="1" type="ORF">FYJ85_07340</name>
</gene>
<dbReference type="SUPFAM" id="SSF51161">
    <property type="entry name" value="Trimeric LpxA-like enzymes"/>
    <property type="match status" value="1"/>
</dbReference>
<protein>
    <submittedName>
        <fullName evidence="1">Acyltransferase</fullName>
    </submittedName>
</protein>
<dbReference type="Proteomes" id="UP000435649">
    <property type="component" value="Unassembled WGS sequence"/>
</dbReference>
<dbReference type="PANTHER" id="PTHR23416:SF78">
    <property type="entry name" value="LIPOPOLYSACCHARIDE BIOSYNTHESIS O-ACETYL TRANSFERASE WBBJ-RELATED"/>
    <property type="match status" value="1"/>
</dbReference>
<keyword evidence="1" id="KW-0808">Transferase</keyword>
<dbReference type="CDD" id="cd04647">
    <property type="entry name" value="LbH_MAT_like"/>
    <property type="match status" value="1"/>
</dbReference>
<dbReference type="InterPro" id="IPR011004">
    <property type="entry name" value="Trimer_LpxA-like_sf"/>
</dbReference>
<dbReference type="RefSeq" id="WP_154417633.1">
    <property type="nucleotide sequence ID" value="NZ_CALXOB010000030.1"/>
</dbReference>
<dbReference type="Pfam" id="PF14602">
    <property type="entry name" value="Hexapep_2"/>
    <property type="match status" value="2"/>
</dbReference>
<keyword evidence="1" id="KW-0012">Acyltransferase</keyword>
<dbReference type="Gene3D" id="2.160.10.10">
    <property type="entry name" value="Hexapeptide repeat proteins"/>
    <property type="match status" value="1"/>
</dbReference>
<proteinExistence type="predicted"/>
<keyword evidence="2" id="KW-1185">Reference proteome</keyword>
<comment type="caution">
    <text evidence="1">The sequence shown here is derived from an EMBL/GenBank/DDBJ whole genome shotgun (WGS) entry which is preliminary data.</text>
</comment>
<dbReference type="AlphaFoldDB" id="A0A844FZS2"/>
<dbReference type="InterPro" id="IPR051159">
    <property type="entry name" value="Hexapeptide_acetyltransf"/>
</dbReference>
<sequence>MMLKHISYRLFWFKKALVTVSGTLLGTLRLYLWGAKLKGLVKCVGLPYVEFSPAGCVRIGRACCLRSARCSNIAGIDLPVTLGVLQKGKLEIGDQCGISASVIVAEESVIIGDRVMIGVNCRIADTDFHPLDLKSRAVPHSRGKTAPVVIGSDVFIGMNCIVLKGVSIGCGSVIAAGSVVTKSIPPHVMAGGNPARVLRSLGPE</sequence>
<organism evidence="1 2">
    <name type="scientific">Victivallis lenta</name>
    <dbReference type="NCBI Taxonomy" id="2606640"/>
    <lineage>
        <taxon>Bacteria</taxon>
        <taxon>Pseudomonadati</taxon>
        <taxon>Lentisphaerota</taxon>
        <taxon>Lentisphaeria</taxon>
        <taxon>Victivallales</taxon>
        <taxon>Victivallaceae</taxon>
        <taxon>Victivallis</taxon>
    </lineage>
</organism>
<dbReference type="EMBL" id="VUNS01000006">
    <property type="protein sequence ID" value="MST96860.1"/>
    <property type="molecule type" value="Genomic_DNA"/>
</dbReference>
<evidence type="ECO:0000313" key="1">
    <source>
        <dbReference type="EMBL" id="MST96860.1"/>
    </source>
</evidence>
<accession>A0A844FZS2</accession>